<dbReference type="PROSITE" id="PS51755">
    <property type="entry name" value="OMPR_PHOB"/>
    <property type="match status" value="1"/>
</dbReference>
<dbReference type="EMBL" id="CP012159">
    <property type="protein sequence ID" value="AKT43011.1"/>
    <property type="molecule type" value="Genomic_DNA"/>
</dbReference>
<dbReference type="Pfam" id="PF00486">
    <property type="entry name" value="Trans_reg_C"/>
    <property type="match status" value="1"/>
</dbReference>
<evidence type="ECO:0000256" key="5">
    <source>
        <dbReference type="ARBA" id="ARBA00023125"/>
    </source>
</evidence>
<dbReference type="CDD" id="cd00383">
    <property type="entry name" value="trans_reg_C"/>
    <property type="match status" value="1"/>
</dbReference>
<dbReference type="PANTHER" id="PTHR48111">
    <property type="entry name" value="REGULATOR OF RPOS"/>
    <property type="match status" value="1"/>
</dbReference>
<evidence type="ECO:0000256" key="4">
    <source>
        <dbReference type="ARBA" id="ARBA00023015"/>
    </source>
</evidence>
<feature type="DNA-binding region" description="OmpR/PhoB-type" evidence="8">
    <location>
        <begin position="125"/>
        <end position="220"/>
    </location>
</feature>
<evidence type="ECO:0000313" key="11">
    <source>
        <dbReference type="EMBL" id="AKT43011.1"/>
    </source>
</evidence>
<keyword evidence="12" id="KW-1185">Reference proteome</keyword>
<dbReference type="RefSeq" id="WP_281180767.1">
    <property type="nucleotide sequence ID" value="NZ_CP012159.1"/>
</dbReference>
<comment type="function">
    <text evidence="7">This protein is a positive regulator for the phosphate regulon. Transcription of this operon is positively regulated by PhoB and PhoR when phosphate is limited.</text>
</comment>
<keyword evidence="6" id="KW-0804">Transcription</keyword>
<dbReference type="InterPro" id="IPR036388">
    <property type="entry name" value="WH-like_DNA-bd_sf"/>
</dbReference>
<dbReference type="STRING" id="52.CMC5_072380"/>
<dbReference type="SMART" id="SM00862">
    <property type="entry name" value="Trans_reg_C"/>
    <property type="match status" value="1"/>
</dbReference>
<evidence type="ECO:0000256" key="6">
    <source>
        <dbReference type="ARBA" id="ARBA00023163"/>
    </source>
</evidence>
<dbReference type="Proteomes" id="UP000067626">
    <property type="component" value="Chromosome"/>
</dbReference>
<reference evidence="11 12" key="1">
    <citation type="submission" date="2015-07" db="EMBL/GenBank/DDBJ databases">
        <title>Genome analysis of myxobacterium Chondromyces crocatus Cm c5 reveals a high potential for natural compound synthesis and the genetic basis for the loss of fruiting body formation.</title>
        <authorList>
            <person name="Zaburannyi N."/>
            <person name="Bunk B."/>
            <person name="Maier J."/>
            <person name="Overmann J."/>
            <person name="Mueller R."/>
        </authorList>
    </citation>
    <scope>NUCLEOTIDE SEQUENCE [LARGE SCALE GENOMIC DNA]</scope>
    <source>
        <strain evidence="11 12">Cm c5</strain>
    </source>
</reference>
<name>A0A0K1EQ84_CHOCO</name>
<dbReference type="GO" id="GO:0006355">
    <property type="term" value="P:regulation of DNA-templated transcription"/>
    <property type="evidence" value="ECO:0007669"/>
    <property type="project" value="InterPro"/>
</dbReference>
<keyword evidence="3" id="KW-0902">Two-component regulatory system</keyword>
<protein>
    <recommendedName>
        <fullName evidence="1">Phosphate regulon transcriptional regulatory protein PhoB</fullName>
    </recommendedName>
</protein>
<evidence type="ECO:0000256" key="2">
    <source>
        <dbReference type="ARBA" id="ARBA00022553"/>
    </source>
</evidence>
<dbReference type="GO" id="GO:0005829">
    <property type="term" value="C:cytosol"/>
    <property type="evidence" value="ECO:0007669"/>
    <property type="project" value="TreeGrafter"/>
</dbReference>
<evidence type="ECO:0000259" key="10">
    <source>
        <dbReference type="PROSITE" id="PS51755"/>
    </source>
</evidence>
<dbReference type="FunFam" id="1.10.10.10:FF:000018">
    <property type="entry name" value="DNA-binding response regulator ResD"/>
    <property type="match status" value="1"/>
</dbReference>
<dbReference type="GO" id="GO:0000976">
    <property type="term" value="F:transcription cis-regulatory region binding"/>
    <property type="evidence" value="ECO:0007669"/>
    <property type="project" value="TreeGrafter"/>
</dbReference>
<dbReference type="InterPro" id="IPR039420">
    <property type="entry name" value="WalR-like"/>
</dbReference>
<evidence type="ECO:0000256" key="3">
    <source>
        <dbReference type="ARBA" id="ARBA00023012"/>
    </source>
</evidence>
<dbReference type="InterPro" id="IPR001867">
    <property type="entry name" value="OmpR/PhoB-type_DNA-bd"/>
</dbReference>
<feature type="domain" description="OmpR/PhoB-type" evidence="10">
    <location>
        <begin position="125"/>
        <end position="220"/>
    </location>
</feature>
<keyword evidence="5 8" id="KW-0238">DNA-binding</keyword>
<gene>
    <name evidence="11" type="ORF">CMC5_072380</name>
</gene>
<dbReference type="SUPFAM" id="SSF46894">
    <property type="entry name" value="C-terminal effector domain of the bipartite response regulators"/>
    <property type="match status" value="1"/>
</dbReference>
<evidence type="ECO:0000256" key="1">
    <source>
        <dbReference type="ARBA" id="ARBA00013332"/>
    </source>
</evidence>
<dbReference type="GO" id="GO:0000156">
    <property type="term" value="F:phosphorelay response regulator activity"/>
    <property type="evidence" value="ECO:0007669"/>
    <property type="project" value="TreeGrafter"/>
</dbReference>
<evidence type="ECO:0000256" key="7">
    <source>
        <dbReference type="ARBA" id="ARBA00024735"/>
    </source>
</evidence>
<evidence type="ECO:0000256" key="8">
    <source>
        <dbReference type="PROSITE-ProRule" id="PRU01091"/>
    </source>
</evidence>
<dbReference type="InterPro" id="IPR016032">
    <property type="entry name" value="Sig_transdc_resp-reg_C-effctor"/>
</dbReference>
<accession>A0A0K1EQ84</accession>
<keyword evidence="4" id="KW-0805">Transcription regulation</keyword>
<dbReference type="AlphaFoldDB" id="A0A0K1EQ84"/>
<evidence type="ECO:0000256" key="9">
    <source>
        <dbReference type="SAM" id="MobiDB-lite"/>
    </source>
</evidence>
<proteinExistence type="predicted"/>
<dbReference type="PANTHER" id="PTHR48111:SF1">
    <property type="entry name" value="TWO-COMPONENT RESPONSE REGULATOR ORR33"/>
    <property type="match status" value="1"/>
</dbReference>
<dbReference type="Gene3D" id="1.10.10.10">
    <property type="entry name" value="Winged helix-like DNA-binding domain superfamily/Winged helix DNA-binding domain"/>
    <property type="match status" value="1"/>
</dbReference>
<sequence>MGHAPELGREEGAASVLRGLGAEVCAIDLWDEPSQLFEDHEDSAVRAIVVEALERPDLAAAALRALRREPRLEHVGALVAVTVAQIQRLDPTNGFDDFLLVPYVPAELYARVRMVEWRRSEFSTEERFKVGQLVIDRAAHEVTVNGAQVVLTAREFSLLSYLCEKRGKVVSRAELLRRVWGVDYDGGERTVDIHVRRLRAKIGAALPLATLRGAGYRLERPSLSEGEAGTEARRLGDGESASEELR</sequence>
<evidence type="ECO:0000313" key="12">
    <source>
        <dbReference type="Proteomes" id="UP000067626"/>
    </source>
</evidence>
<feature type="region of interest" description="Disordered" evidence="9">
    <location>
        <begin position="222"/>
        <end position="246"/>
    </location>
</feature>
<dbReference type="KEGG" id="ccro:CMC5_072380"/>
<keyword evidence="2" id="KW-0597">Phosphoprotein</keyword>
<organism evidence="11 12">
    <name type="scientific">Chondromyces crocatus</name>
    <dbReference type="NCBI Taxonomy" id="52"/>
    <lineage>
        <taxon>Bacteria</taxon>
        <taxon>Pseudomonadati</taxon>
        <taxon>Myxococcota</taxon>
        <taxon>Polyangia</taxon>
        <taxon>Polyangiales</taxon>
        <taxon>Polyangiaceae</taxon>
        <taxon>Chondromyces</taxon>
    </lineage>
</organism>
<feature type="compositionally biased region" description="Basic and acidic residues" evidence="9">
    <location>
        <begin position="230"/>
        <end position="246"/>
    </location>
</feature>
<dbReference type="GO" id="GO:0032993">
    <property type="term" value="C:protein-DNA complex"/>
    <property type="evidence" value="ECO:0007669"/>
    <property type="project" value="TreeGrafter"/>
</dbReference>